<reference evidence="2 3" key="1">
    <citation type="submission" date="2019-07" db="EMBL/GenBank/DDBJ databases">
        <title>De Novo Assembly of kiwifruit Actinidia rufa.</title>
        <authorList>
            <person name="Sugita-Konishi S."/>
            <person name="Sato K."/>
            <person name="Mori E."/>
            <person name="Abe Y."/>
            <person name="Kisaki G."/>
            <person name="Hamano K."/>
            <person name="Suezawa K."/>
            <person name="Otani M."/>
            <person name="Fukuda T."/>
            <person name="Manabe T."/>
            <person name="Gomi K."/>
            <person name="Tabuchi M."/>
            <person name="Akimitsu K."/>
            <person name="Kataoka I."/>
        </authorList>
    </citation>
    <scope>NUCLEOTIDE SEQUENCE [LARGE SCALE GENOMIC DNA]</scope>
    <source>
        <strain evidence="3">cv. Fuchu</strain>
    </source>
</reference>
<dbReference type="Proteomes" id="UP000585474">
    <property type="component" value="Unassembled WGS sequence"/>
</dbReference>
<protein>
    <submittedName>
        <fullName evidence="2">Uncharacterized protein</fullName>
    </submittedName>
</protein>
<proteinExistence type="predicted"/>
<gene>
    <name evidence="2" type="ORF">Acr_13g0006130</name>
</gene>
<dbReference type="AlphaFoldDB" id="A0A7J0FKI9"/>
<evidence type="ECO:0000256" key="1">
    <source>
        <dbReference type="SAM" id="MobiDB-lite"/>
    </source>
</evidence>
<name>A0A7J0FKI9_9ERIC</name>
<sequence length="335" mass="37283">MVVQVVSATSALPEETKLEQPIKDEETTLEDVVTCRQWWSHQQKRRKKQRQPSHQRNYRWLRNLKPPVADVETEVVVEEAEVVAEELVAGKKAPVVGPELVTEAPEEEVGGGEEKPAQAEEEGLGSRHMHRTHSDLPMTAYIVASWWMEGDLCHVGYGWLLGLSRQVLCNCRIIPGCHSIESSGCHSTRLIVDVTQRDQATCLILRGLTPRIWCRPEPPRVGLSRNVAQPGGSGCHSTLLIVDVTLRDQVTRLILRELTHSKHVLDSKRTHSKNLVQAGASKGRIVPECCSTRGSGCHSTLLIVDVTLHAYPVHQSEKARGGFQAYPVNNSIQNH</sequence>
<accession>A0A7J0FKI9</accession>
<feature type="region of interest" description="Disordered" evidence="1">
    <location>
        <begin position="103"/>
        <end position="122"/>
    </location>
</feature>
<evidence type="ECO:0000313" key="3">
    <source>
        <dbReference type="Proteomes" id="UP000585474"/>
    </source>
</evidence>
<organism evidence="2 3">
    <name type="scientific">Actinidia rufa</name>
    <dbReference type="NCBI Taxonomy" id="165716"/>
    <lineage>
        <taxon>Eukaryota</taxon>
        <taxon>Viridiplantae</taxon>
        <taxon>Streptophyta</taxon>
        <taxon>Embryophyta</taxon>
        <taxon>Tracheophyta</taxon>
        <taxon>Spermatophyta</taxon>
        <taxon>Magnoliopsida</taxon>
        <taxon>eudicotyledons</taxon>
        <taxon>Gunneridae</taxon>
        <taxon>Pentapetalae</taxon>
        <taxon>asterids</taxon>
        <taxon>Ericales</taxon>
        <taxon>Actinidiaceae</taxon>
        <taxon>Actinidia</taxon>
    </lineage>
</organism>
<dbReference type="EMBL" id="BJWL01000013">
    <property type="protein sequence ID" value="GFY99212.1"/>
    <property type="molecule type" value="Genomic_DNA"/>
</dbReference>
<comment type="caution">
    <text evidence="2">The sequence shown here is derived from an EMBL/GenBank/DDBJ whole genome shotgun (WGS) entry which is preliminary data.</text>
</comment>
<evidence type="ECO:0000313" key="2">
    <source>
        <dbReference type="EMBL" id="GFY99212.1"/>
    </source>
</evidence>
<keyword evidence="3" id="KW-1185">Reference proteome</keyword>